<feature type="compositionally biased region" description="Basic and acidic residues" evidence="1">
    <location>
        <begin position="719"/>
        <end position="735"/>
    </location>
</feature>
<accession>A0AAV4C7K4</accession>
<comment type="caution">
    <text evidence="2">The sequence shown here is derived from an EMBL/GenBank/DDBJ whole genome shotgun (WGS) entry which is preliminary data.</text>
</comment>
<sequence>MDGENGMLKSRQTNNPSFGERDRQMSIIEVNNRITKHNGTSADSSTQEISITEELHSQNPSSCSDALIAQDERSMPSSHPVHDTNLKETICTMNIVSGERFEDKVPNSAFFEEYQEVEKPLKSLELAMAELRPLPRLEANVEHSNQKENYEISNEVGQTNDAVSVKVTETISPEDTMKLTLPLETENFGIESNAKDKYKAGVLSVPGNEKYSSQSTATISCKPKILALDTLSPFASGNKNQQTGTIALGMVFEEEPIEPSRSAELVKANTTEGINTIAITSAQSSITRTGQTAKLTKRPLQVHKASSNAPLTLNDKNIGDSGNSTKPSNRSLLSSLNSSISLINQNISSPAKLTVLNKQQLNRRVLSRTDHSIGSNHYQSSEPLASARSRKKCCMLNNATIGNDGQGLSKPSAPNYEKPYSKRELRRALPRKSKFSCHELAMKEAGFEDDSLAERKAQRLKERLARVANSFNPLFCMSQYVATGCVEPSVHVIVTDESSNLGKNQEPEANSIETVAASNLPNKVGEVCDEQDSLEVKDDTGPSRFLLGGVGGEAAGATRRRRPGSARVEYIECKPLSHYLEYVRDNRQEYLNYLKQQQQQNQASRKEKPVATLIKMGRAFELRHQGGIVRSKSGIGTIDVNEADIVDGDASNYAIIMAAKALRPRSADPSKFSKARDKSGGVRRGAESSSRPLSEDRRLSHPEKTSNPPGSSGGVTLHGNKDEEHPKTELEKRKLRAEDWTKSVSTHTLTKARIQSLRELGADDAELTKWWEAFKRCHYLRRNYCET</sequence>
<evidence type="ECO:0000313" key="3">
    <source>
        <dbReference type="Proteomes" id="UP000735302"/>
    </source>
</evidence>
<dbReference type="AlphaFoldDB" id="A0AAV4C7K4"/>
<proteinExistence type="predicted"/>
<evidence type="ECO:0000313" key="2">
    <source>
        <dbReference type="EMBL" id="GFO27405.1"/>
    </source>
</evidence>
<evidence type="ECO:0000256" key="1">
    <source>
        <dbReference type="SAM" id="MobiDB-lite"/>
    </source>
</evidence>
<feature type="compositionally biased region" description="Basic and acidic residues" evidence="1">
    <location>
        <begin position="674"/>
        <end position="686"/>
    </location>
</feature>
<reference evidence="2 3" key="1">
    <citation type="journal article" date="2021" name="Elife">
        <title>Chloroplast acquisition without the gene transfer in kleptoplastic sea slugs, Plakobranchus ocellatus.</title>
        <authorList>
            <person name="Maeda T."/>
            <person name="Takahashi S."/>
            <person name="Yoshida T."/>
            <person name="Shimamura S."/>
            <person name="Takaki Y."/>
            <person name="Nagai Y."/>
            <person name="Toyoda A."/>
            <person name="Suzuki Y."/>
            <person name="Arimoto A."/>
            <person name="Ishii H."/>
            <person name="Satoh N."/>
            <person name="Nishiyama T."/>
            <person name="Hasebe M."/>
            <person name="Maruyama T."/>
            <person name="Minagawa J."/>
            <person name="Obokata J."/>
            <person name="Shigenobu S."/>
        </authorList>
    </citation>
    <scope>NUCLEOTIDE SEQUENCE [LARGE SCALE GENOMIC DNA]</scope>
</reference>
<feature type="region of interest" description="Disordered" evidence="1">
    <location>
        <begin position="293"/>
        <end position="330"/>
    </location>
</feature>
<feature type="region of interest" description="Disordered" evidence="1">
    <location>
        <begin position="1"/>
        <end position="64"/>
    </location>
</feature>
<feature type="region of interest" description="Disordered" evidence="1">
    <location>
        <begin position="404"/>
        <end position="425"/>
    </location>
</feature>
<keyword evidence="3" id="KW-1185">Reference proteome</keyword>
<gene>
    <name evidence="2" type="ORF">PoB_005391000</name>
</gene>
<dbReference type="Proteomes" id="UP000735302">
    <property type="component" value="Unassembled WGS sequence"/>
</dbReference>
<feature type="compositionally biased region" description="Basic and acidic residues" evidence="1">
    <location>
        <begin position="693"/>
        <end position="704"/>
    </location>
</feature>
<protein>
    <submittedName>
        <fullName evidence="2">Uncharacterized protein</fullName>
    </submittedName>
</protein>
<dbReference type="EMBL" id="BLXT01005922">
    <property type="protein sequence ID" value="GFO27405.1"/>
    <property type="molecule type" value="Genomic_DNA"/>
</dbReference>
<organism evidence="2 3">
    <name type="scientific">Plakobranchus ocellatus</name>
    <dbReference type="NCBI Taxonomy" id="259542"/>
    <lineage>
        <taxon>Eukaryota</taxon>
        <taxon>Metazoa</taxon>
        <taxon>Spiralia</taxon>
        <taxon>Lophotrochozoa</taxon>
        <taxon>Mollusca</taxon>
        <taxon>Gastropoda</taxon>
        <taxon>Heterobranchia</taxon>
        <taxon>Euthyneura</taxon>
        <taxon>Panpulmonata</taxon>
        <taxon>Sacoglossa</taxon>
        <taxon>Placobranchoidea</taxon>
        <taxon>Plakobranchidae</taxon>
        <taxon>Plakobranchus</taxon>
    </lineage>
</organism>
<name>A0AAV4C7K4_9GAST</name>
<feature type="compositionally biased region" description="Polar residues" evidence="1">
    <location>
        <begin position="304"/>
        <end position="327"/>
    </location>
</feature>
<feature type="compositionally biased region" description="Polar residues" evidence="1">
    <location>
        <begin position="37"/>
        <end position="50"/>
    </location>
</feature>
<feature type="region of interest" description="Disordered" evidence="1">
    <location>
        <begin position="664"/>
        <end position="735"/>
    </location>
</feature>